<name>A0A812YGP2_SYMPI</name>
<evidence type="ECO:0000313" key="3">
    <source>
        <dbReference type="Proteomes" id="UP000649617"/>
    </source>
</evidence>
<proteinExistence type="predicted"/>
<feature type="compositionally biased region" description="Basic and acidic residues" evidence="1">
    <location>
        <begin position="543"/>
        <end position="558"/>
    </location>
</feature>
<feature type="compositionally biased region" description="Low complexity" evidence="1">
    <location>
        <begin position="661"/>
        <end position="686"/>
    </location>
</feature>
<sequence>MALVLHCPEPQDEVDGPAPLEKKAQGNLDGPWWSRHACVQLKGCTYMIAEGMTKYLTDRAAQNRDRRRRRRREERERQRSRQERRHSWTVNAGSSTTSSREVPPRPPVQMGENTIWWSELVGLNDPMNDSSTVLPDQTVDMIITNIREMTVEHRTYMLSELIPFVAAFMSELLRAVATGIEQSQQEVVEVGMADSTALMQMHYDPAIPFGSRLSQLQGQLNGMSDGQSAQVAVHMQLMIGRLRQLAGDLSRQHRDRFERLELYGCVVFDDSSAVVTDDVPEYRVRRHPDGPWVPATDQEAAEFRAHDQAVQEEAAQQAQRDEDNYQQLEAAISQQWDDWAMRSELDRESPLPSRKRMRVVMNVGDEAGVQLGEAHVEGTMDAGGKPVISFQVVETLLGTAENPNAELGPAAMALHANPQLADFKPESMPGMSESMKAFMQTREARYWLRQFAEGMASDEMICSRFGTEVLEMFQMWVAIKDDMDVQVRNCADAVRHIADTVCEDGGEDSDASTVAAGREAVENEGEKKGYIAPVVEAAGSRADSQEEEHLQHEGRDEGNVELEGTNVVEDERVAVASVTGEEEVQENEGAEHEAAPAVSHGEVEDTMDPLTGIPSKWAEFWRATNNNASIGVGLPDPVPPVHHAADSTLSDGFGTLPGNGAETADAESVAVAAAAASPSENRAASSTDGKRQLDLKGWLK</sequence>
<feature type="compositionally biased region" description="Polar residues" evidence="1">
    <location>
        <begin position="88"/>
        <end position="100"/>
    </location>
</feature>
<reference evidence="2" key="1">
    <citation type="submission" date="2021-02" db="EMBL/GenBank/DDBJ databases">
        <authorList>
            <person name="Dougan E. K."/>
            <person name="Rhodes N."/>
            <person name="Thang M."/>
            <person name="Chan C."/>
        </authorList>
    </citation>
    <scope>NUCLEOTIDE SEQUENCE</scope>
</reference>
<feature type="region of interest" description="Disordered" evidence="1">
    <location>
        <begin position="1"/>
        <end position="27"/>
    </location>
</feature>
<accession>A0A812YGP2</accession>
<gene>
    <name evidence="2" type="ORF">SPIL2461_LOCUS22907</name>
</gene>
<comment type="caution">
    <text evidence="2">The sequence shown here is derived from an EMBL/GenBank/DDBJ whole genome shotgun (WGS) entry which is preliminary data.</text>
</comment>
<feature type="region of interest" description="Disordered" evidence="1">
    <location>
        <begin position="540"/>
        <end position="564"/>
    </location>
</feature>
<evidence type="ECO:0000313" key="2">
    <source>
        <dbReference type="EMBL" id="CAE7774847.1"/>
    </source>
</evidence>
<feature type="region of interest" description="Disordered" evidence="1">
    <location>
        <begin position="580"/>
        <end position="611"/>
    </location>
</feature>
<feature type="region of interest" description="Disordered" evidence="1">
    <location>
        <begin position="641"/>
        <end position="700"/>
    </location>
</feature>
<organism evidence="2 3">
    <name type="scientific">Symbiodinium pilosum</name>
    <name type="common">Dinoflagellate</name>
    <dbReference type="NCBI Taxonomy" id="2952"/>
    <lineage>
        <taxon>Eukaryota</taxon>
        <taxon>Sar</taxon>
        <taxon>Alveolata</taxon>
        <taxon>Dinophyceae</taxon>
        <taxon>Suessiales</taxon>
        <taxon>Symbiodiniaceae</taxon>
        <taxon>Symbiodinium</taxon>
    </lineage>
</organism>
<dbReference type="AlphaFoldDB" id="A0A812YGP2"/>
<dbReference type="Proteomes" id="UP000649617">
    <property type="component" value="Unassembled WGS sequence"/>
</dbReference>
<dbReference type="EMBL" id="CAJNIZ010047743">
    <property type="protein sequence ID" value="CAE7774847.1"/>
    <property type="molecule type" value="Genomic_DNA"/>
</dbReference>
<protein>
    <submittedName>
        <fullName evidence="2">Uncharacterized protein</fullName>
    </submittedName>
</protein>
<keyword evidence="3" id="KW-1185">Reference proteome</keyword>
<feature type="region of interest" description="Disordered" evidence="1">
    <location>
        <begin position="59"/>
        <end position="108"/>
    </location>
</feature>
<evidence type="ECO:0000256" key="1">
    <source>
        <dbReference type="SAM" id="MobiDB-lite"/>
    </source>
</evidence>